<organism evidence="1 2">
    <name type="scientific">Ruegeria denitrificans</name>
    <dbReference type="NCBI Taxonomy" id="1715692"/>
    <lineage>
        <taxon>Bacteria</taxon>
        <taxon>Pseudomonadati</taxon>
        <taxon>Pseudomonadota</taxon>
        <taxon>Alphaproteobacteria</taxon>
        <taxon>Rhodobacterales</taxon>
        <taxon>Roseobacteraceae</taxon>
        <taxon>Ruegeria</taxon>
    </lineage>
</organism>
<reference evidence="2" key="1">
    <citation type="submission" date="2015-09" db="EMBL/GenBank/DDBJ databases">
        <authorList>
            <person name="Rodrigo-Torres L."/>
            <person name="Arahal D.R."/>
        </authorList>
    </citation>
    <scope>NUCLEOTIDE SEQUENCE [LARGE SCALE GENOMIC DNA]</scope>
    <source>
        <strain evidence="2">CECT 5091</strain>
    </source>
</reference>
<gene>
    <name evidence="1" type="ORF">RUE5091_00266</name>
</gene>
<dbReference type="Proteomes" id="UP000051260">
    <property type="component" value="Unassembled WGS sequence"/>
</dbReference>
<evidence type="ECO:0000313" key="2">
    <source>
        <dbReference type="Proteomes" id="UP000051260"/>
    </source>
</evidence>
<keyword evidence="2" id="KW-1185">Reference proteome</keyword>
<sequence length="60" mass="6404">MGIKRGIDKVVAAVVTEVKSMSPPLVTQPGSQKSAQSLPMVRLQLVGRLLMRCGNADLQV</sequence>
<dbReference type="EMBL" id="CYUD01000001">
    <property type="protein sequence ID" value="CUJ84832.1"/>
    <property type="molecule type" value="Genomic_DNA"/>
</dbReference>
<name>A0A0P1IAJ0_9RHOB</name>
<proteinExistence type="predicted"/>
<dbReference type="STRING" id="1715692.RUE5091_00266"/>
<accession>A0A0P1IAJ0</accession>
<evidence type="ECO:0000313" key="1">
    <source>
        <dbReference type="EMBL" id="CUJ84832.1"/>
    </source>
</evidence>
<dbReference type="AlphaFoldDB" id="A0A0P1IAJ0"/>
<protein>
    <submittedName>
        <fullName evidence="1">Uncharacterized protein</fullName>
    </submittedName>
</protein>